<sequence>MIACKILSSIMMLPAKERNPWTYSEPSFAANFMAGCVLYLTEIYLYCDSGHRIKLQRDALVDVVYHGPWLRIEKKLIPVVHFLTLDCQRSFQVTGGPFFTLSLEFFASVVGVVFTYFIVAMQIK</sequence>
<comment type="subcellular location">
    <subcellularLocation>
        <location evidence="1">Cell membrane</location>
        <topology evidence="1">Multi-pass membrane protein</topology>
    </subcellularLocation>
</comment>
<dbReference type="Pfam" id="PF02949">
    <property type="entry name" value="7tm_6"/>
    <property type="match status" value="1"/>
</dbReference>
<evidence type="ECO:0000256" key="5">
    <source>
        <dbReference type="ARBA" id="ARBA00022692"/>
    </source>
</evidence>
<dbReference type="GO" id="GO:0005549">
    <property type="term" value="F:odorant binding"/>
    <property type="evidence" value="ECO:0007669"/>
    <property type="project" value="InterPro"/>
</dbReference>
<reference evidence="15 16" key="1">
    <citation type="submission" date="2020-04" db="EMBL/GenBank/DDBJ databases">
        <authorList>
            <person name="Alioto T."/>
            <person name="Alioto T."/>
            <person name="Gomez Garrido J."/>
        </authorList>
    </citation>
    <scope>NUCLEOTIDE SEQUENCE [LARGE SCALE GENOMIC DNA]</scope>
</reference>
<dbReference type="GO" id="GO:0004984">
    <property type="term" value="F:olfactory receptor activity"/>
    <property type="evidence" value="ECO:0007669"/>
    <property type="project" value="InterPro"/>
</dbReference>
<feature type="transmembrane region" description="Helical" evidence="14">
    <location>
        <begin position="98"/>
        <end position="119"/>
    </location>
</feature>
<evidence type="ECO:0000256" key="10">
    <source>
        <dbReference type="ARBA" id="ARBA00023180"/>
    </source>
</evidence>
<name>A0A8S1D0B4_9INSE</name>
<evidence type="ECO:0000256" key="3">
    <source>
        <dbReference type="ARBA" id="ARBA00022606"/>
    </source>
</evidence>
<feature type="transmembrane region" description="Helical" evidence="14">
    <location>
        <begin position="28"/>
        <end position="47"/>
    </location>
</feature>
<keyword evidence="7 14" id="KW-1133">Transmembrane helix</keyword>
<evidence type="ECO:0000256" key="8">
    <source>
        <dbReference type="ARBA" id="ARBA00023136"/>
    </source>
</evidence>
<evidence type="ECO:0000256" key="1">
    <source>
        <dbReference type="ARBA" id="ARBA00004651"/>
    </source>
</evidence>
<dbReference type="OrthoDB" id="6604226at2759"/>
<evidence type="ECO:0000256" key="9">
    <source>
        <dbReference type="ARBA" id="ARBA00023170"/>
    </source>
</evidence>
<gene>
    <name evidence="15" type="ORF">CLODIP_2_CD04062</name>
</gene>
<evidence type="ECO:0000256" key="6">
    <source>
        <dbReference type="ARBA" id="ARBA00022725"/>
    </source>
</evidence>
<dbReference type="EMBL" id="CADEPI010000128">
    <property type="protein sequence ID" value="CAB3376462.1"/>
    <property type="molecule type" value="Genomic_DNA"/>
</dbReference>
<proteinExistence type="inferred from homology"/>
<evidence type="ECO:0000256" key="7">
    <source>
        <dbReference type="ARBA" id="ARBA00022989"/>
    </source>
</evidence>
<dbReference type="PANTHER" id="PTHR21137">
    <property type="entry name" value="ODORANT RECEPTOR"/>
    <property type="match status" value="1"/>
</dbReference>
<keyword evidence="3" id="KW-0716">Sensory transduction</keyword>
<keyword evidence="16" id="KW-1185">Reference proteome</keyword>
<keyword evidence="5 14" id="KW-0812">Transmembrane</keyword>
<evidence type="ECO:0000256" key="2">
    <source>
        <dbReference type="ARBA" id="ARBA00022475"/>
    </source>
</evidence>
<dbReference type="GO" id="GO:0007165">
    <property type="term" value="P:signal transduction"/>
    <property type="evidence" value="ECO:0007669"/>
    <property type="project" value="UniProtKB-KW"/>
</dbReference>
<dbReference type="AlphaFoldDB" id="A0A8S1D0B4"/>
<evidence type="ECO:0000256" key="12">
    <source>
        <dbReference type="ARBA" id="ARBA00038131"/>
    </source>
</evidence>
<dbReference type="GO" id="GO:0005886">
    <property type="term" value="C:plasma membrane"/>
    <property type="evidence" value="ECO:0007669"/>
    <property type="project" value="UniProtKB-SubCell"/>
</dbReference>
<dbReference type="PANTHER" id="PTHR21137:SF9">
    <property type="entry name" value="ODORANT RECEPTOR CORECEPTOR"/>
    <property type="match status" value="1"/>
</dbReference>
<accession>A0A8S1D0B4</accession>
<dbReference type="InterPro" id="IPR004117">
    <property type="entry name" value="7tm6_olfct_rcpt"/>
</dbReference>
<evidence type="ECO:0000256" key="14">
    <source>
        <dbReference type="SAM" id="Phobius"/>
    </source>
</evidence>
<keyword evidence="4" id="KW-0085">Behavior</keyword>
<evidence type="ECO:0000256" key="11">
    <source>
        <dbReference type="ARBA" id="ARBA00023224"/>
    </source>
</evidence>
<evidence type="ECO:0000313" key="16">
    <source>
        <dbReference type="Proteomes" id="UP000494165"/>
    </source>
</evidence>
<keyword evidence="10" id="KW-0325">Glycoprotein</keyword>
<organism evidence="15 16">
    <name type="scientific">Cloeon dipterum</name>
    <dbReference type="NCBI Taxonomy" id="197152"/>
    <lineage>
        <taxon>Eukaryota</taxon>
        <taxon>Metazoa</taxon>
        <taxon>Ecdysozoa</taxon>
        <taxon>Arthropoda</taxon>
        <taxon>Hexapoda</taxon>
        <taxon>Insecta</taxon>
        <taxon>Pterygota</taxon>
        <taxon>Palaeoptera</taxon>
        <taxon>Ephemeroptera</taxon>
        <taxon>Pisciforma</taxon>
        <taxon>Baetidae</taxon>
        <taxon>Cloeon</taxon>
    </lineage>
</organism>
<evidence type="ECO:0000256" key="4">
    <source>
        <dbReference type="ARBA" id="ARBA00022610"/>
    </source>
</evidence>
<keyword evidence="8 14" id="KW-0472">Membrane</keyword>
<keyword evidence="2" id="KW-1003">Cell membrane</keyword>
<evidence type="ECO:0000313" key="15">
    <source>
        <dbReference type="EMBL" id="CAB3376462.1"/>
    </source>
</evidence>
<keyword evidence="11" id="KW-0807">Transducer</keyword>
<dbReference type="Proteomes" id="UP000494165">
    <property type="component" value="Unassembled WGS sequence"/>
</dbReference>
<evidence type="ECO:0000256" key="13">
    <source>
        <dbReference type="ARBA" id="ARBA00039481"/>
    </source>
</evidence>
<comment type="caution">
    <text evidence="15">The sequence shown here is derived from an EMBL/GenBank/DDBJ whole genome shotgun (WGS) entry which is preliminary data.</text>
</comment>
<keyword evidence="9" id="KW-0675">Receptor</keyword>
<comment type="similarity">
    <text evidence="12">Belongs to the insect chemoreceptor superfamily. Heteromeric odorant receptor channel (TC 1.A.69) family. Orco subfamily.</text>
</comment>
<protein>
    <recommendedName>
        <fullName evidence="13">Odorant receptor coreceptor</fullName>
    </recommendedName>
</protein>
<keyword evidence="6" id="KW-0552">Olfaction</keyword>